<reference evidence="4 5" key="1">
    <citation type="submission" date="2019-07" db="EMBL/GenBank/DDBJ databases">
        <title>Cryptosporangium phraense sp. nov., isolated from plant litter.</title>
        <authorList>
            <person name="Suriyachadkun C."/>
        </authorList>
    </citation>
    <scope>NUCLEOTIDE SEQUENCE [LARGE SCALE GENOMIC DNA]</scope>
    <source>
        <strain evidence="4 5">A-T 5661</strain>
    </source>
</reference>
<evidence type="ECO:0000256" key="1">
    <source>
        <dbReference type="SAM" id="Phobius"/>
    </source>
</evidence>
<evidence type="ECO:0000259" key="3">
    <source>
        <dbReference type="PROSITE" id="PS50887"/>
    </source>
</evidence>
<feature type="transmembrane region" description="Helical" evidence="1">
    <location>
        <begin position="44"/>
        <end position="64"/>
    </location>
</feature>
<dbReference type="InParanoid" id="A0A545AEP3"/>
<keyword evidence="1" id="KW-1133">Transmembrane helix</keyword>
<keyword evidence="1" id="KW-0812">Transmembrane</keyword>
<feature type="transmembrane region" description="Helical" evidence="1">
    <location>
        <begin position="302"/>
        <end position="321"/>
    </location>
</feature>
<dbReference type="InterPro" id="IPR035919">
    <property type="entry name" value="EAL_sf"/>
</dbReference>
<dbReference type="Pfam" id="PF00990">
    <property type="entry name" value="GGDEF"/>
    <property type="match status" value="1"/>
</dbReference>
<dbReference type="OrthoDB" id="3274485at2"/>
<dbReference type="Pfam" id="PF00563">
    <property type="entry name" value="EAL"/>
    <property type="match status" value="1"/>
</dbReference>
<feature type="domain" description="GGDEF" evidence="3">
    <location>
        <begin position="402"/>
        <end position="531"/>
    </location>
</feature>
<keyword evidence="1" id="KW-0472">Membrane</keyword>
<dbReference type="Gene3D" id="3.30.70.270">
    <property type="match status" value="1"/>
</dbReference>
<dbReference type="InterPro" id="IPR000160">
    <property type="entry name" value="GGDEF_dom"/>
</dbReference>
<evidence type="ECO:0000313" key="4">
    <source>
        <dbReference type="EMBL" id="TQS39794.1"/>
    </source>
</evidence>
<dbReference type="CDD" id="cd01949">
    <property type="entry name" value="GGDEF"/>
    <property type="match status" value="1"/>
</dbReference>
<dbReference type="InterPro" id="IPR052155">
    <property type="entry name" value="Biofilm_reg_signaling"/>
</dbReference>
<dbReference type="InterPro" id="IPR043128">
    <property type="entry name" value="Rev_trsase/Diguanyl_cyclase"/>
</dbReference>
<gene>
    <name evidence="4" type="ORF">FL583_38135</name>
</gene>
<dbReference type="PANTHER" id="PTHR44757">
    <property type="entry name" value="DIGUANYLATE CYCLASE DGCP"/>
    <property type="match status" value="1"/>
</dbReference>
<feature type="transmembrane region" description="Helical" evidence="1">
    <location>
        <begin position="135"/>
        <end position="155"/>
    </location>
</feature>
<name>A0A545AEP3_9ACTN</name>
<feature type="domain" description="EAL" evidence="2">
    <location>
        <begin position="540"/>
        <end position="795"/>
    </location>
</feature>
<keyword evidence="5" id="KW-1185">Reference proteome</keyword>
<dbReference type="InterPro" id="IPR001633">
    <property type="entry name" value="EAL_dom"/>
</dbReference>
<protein>
    <submittedName>
        <fullName evidence="4">Bifunctional diguanylate cyclase/phosphodiesterase</fullName>
    </submittedName>
</protein>
<comment type="caution">
    <text evidence="4">The sequence shown here is derived from an EMBL/GenBank/DDBJ whole genome shotgun (WGS) entry which is preliminary data.</text>
</comment>
<dbReference type="SUPFAM" id="SSF55073">
    <property type="entry name" value="Nucleotide cyclase"/>
    <property type="match status" value="1"/>
</dbReference>
<dbReference type="AlphaFoldDB" id="A0A545AEP3"/>
<dbReference type="PROSITE" id="PS50887">
    <property type="entry name" value="GGDEF"/>
    <property type="match status" value="1"/>
</dbReference>
<dbReference type="SMART" id="SM00267">
    <property type="entry name" value="GGDEF"/>
    <property type="match status" value="1"/>
</dbReference>
<dbReference type="NCBIfam" id="TIGR00254">
    <property type="entry name" value="GGDEF"/>
    <property type="match status" value="1"/>
</dbReference>
<accession>A0A545AEP3</accession>
<feature type="transmembrane region" description="Helical" evidence="1">
    <location>
        <begin position="262"/>
        <end position="281"/>
    </location>
</feature>
<dbReference type="EMBL" id="VIRS01000056">
    <property type="protein sequence ID" value="TQS39794.1"/>
    <property type="molecule type" value="Genomic_DNA"/>
</dbReference>
<feature type="transmembrane region" description="Helical" evidence="1">
    <location>
        <begin position="238"/>
        <end position="256"/>
    </location>
</feature>
<feature type="transmembrane region" description="Helical" evidence="1">
    <location>
        <begin position="206"/>
        <end position="231"/>
    </location>
</feature>
<evidence type="ECO:0000313" key="5">
    <source>
        <dbReference type="Proteomes" id="UP000317982"/>
    </source>
</evidence>
<sequence length="800" mass="86272">MVERVIPERFRSAHSSRLNVVQSVDAGRTAVTDARLLRRTPRSLLAAGGLVIFDVLWLIGGLFHRPEHPLPGWLPLPVLVALAGQACWQAGLSPQLDPASRRFWQQLTVACGLFGAGTVANAFDALGGPTPSQRIGPISLAFYLSVLGIVLWALLRLPSWYRTRGDWIRFGLDACMVLITAAALVWHLSLRDHRDWIAQTGSAGAMLAIIVVALISVATFVKVAFAGAGLLDRRAMQILAVGSAASASLGGLSPLLVSRPYLSTSMVAIPVAAFSLHLAAARQLRAARSSSVQRRRSWRISLVPYLAVAVTGALLLTTSTSQPTETAIMQALTVLLALVVVLRQVLALRDNNQLLATVDGQLEDLRRYQNQLEHQATHDSLTGVANRALLERHLRRLLADQQSFSLVLLDIDDFKAINDRLGHGAGDRLLRLVSNRLTDAIGPSGIVARLGGDEFALLLDAAADLETVTDSISFAIREPIDLAGMTASIATSIGISTRCTGDSAEELLRRADVALYAAKAAGGDCRRWFDPEMDHAAEEASNLSADLRRALLDGQIFVLYQPIVDLHTNATIGAEVLIRWQHPQRGLVPPDVFIPLAERNGTILELGAWVLRAACRQVRQWQHRYGDQAPTKISVNVSARQLAQPDFAEQVASILAETAVDPSTLILEVTETAVLSTDAALPQIARIKQLGLRVALDDFGTGHSSLSLLLACPVDALKVDRSFVSGVHAEGAGAIITRNLIGFIEDFGIEAVAEGVETVIQADRLRQAGYRFAQGYLFGRPMPAADLEQRFVSPAPSIIA</sequence>
<dbReference type="CDD" id="cd01948">
    <property type="entry name" value="EAL"/>
    <property type="match status" value="1"/>
</dbReference>
<feature type="transmembrane region" description="Helical" evidence="1">
    <location>
        <begin position="167"/>
        <end position="186"/>
    </location>
</feature>
<organism evidence="4 5">
    <name type="scientific">Cryptosporangium phraense</name>
    <dbReference type="NCBI Taxonomy" id="2593070"/>
    <lineage>
        <taxon>Bacteria</taxon>
        <taxon>Bacillati</taxon>
        <taxon>Actinomycetota</taxon>
        <taxon>Actinomycetes</taxon>
        <taxon>Cryptosporangiales</taxon>
        <taxon>Cryptosporangiaceae</taxon>
        <taxon>Cryptosporangium</taxon>
    </lineage>
</organism>
<dbReference type="Proteomes" id="UP000317982">
    <property type="component" value="Unassembled WGS sequence"/>
</dbReference>
<dbReference type="SUPFAM" id="SSF141868">
    <property type="entry name" value="EAL domain-like"/>
    <property type="match status" value="1"/>
</dbReference>
<dbReference type="PROSITE" id="PS50883">
    <property type="entry name" value="EAL"/>
    <property type="match status" value="1"/>
</dbReference>
<dbReference type="SMART" id="SM00052">
    <property type="entry name" value="EAL"/>
    <property type="match status" value="1"/>
</dbReference>
<dbReference type="Gene3D" id="3.20.20.450">
    <property type="entry name" value="EAL domain"/>
    <property type="match status" value="1"/>
</dbReference>
<evidence type="ECO:0000259" key="2">
    <source>
        <dbReference type="PROSITE" id="PS50883"/>
    </source>
</evidence>
<proteinExistence type="predicted"/>
<dbReference type="PANTHER" id="PTHR44757:SF2">
    <property type="entry name" value="BIOFILM ARCHITECTURE MAINTENANCE PROTEIN MBAA"/>
    <property type="match status" value="1"/>
</dbReference>
<dbReference type="InterPro" id="IPR029787">
    <property type="entry name" value="Nucleotide_cyclase"/>
</dbReference>